<feature type="region of interest" description="Disordered" evidence="1">
    <location>
        <begin position="463"/>
        <end position="497"/>
    </location>
</feature>
<evidence type="ECO:0000256" key="2">
    <source>
        <dbReference type="SAM" id="SignalP"/>
    </source>
</evidence>
<evidence type="ECO:0000313" key="3">
    <source>
        <dbReference type="EMBL" id="AUX46307.1"/>
    </source>
</evidence>
<feature type="signal peptide" evidence="2">
    <location>
        <begin position="1"/>
        <end position="26"/>
    </location>
</feature>
<dbReference type="PROSITE" id="PS51257">
    <property type="entry name" value="PROKAR_LIPOPROTEIN"/>
    <property type="match status" value="1"/>
</dbReference>
<gene>
    <name evidence="3" type="ORF">SOCE26_078120</name>
</gene>
<organism evidence="3 4">
    <name type="scientific">Sorangium cellulosum</name>
    <name type="common">Polyangium cellulosum</name>
    <dbReference type="NCBI Taxonomy" id="56"/>
    <lineage>
        <taxon>Bacteria</taxon>
        <taxon>Pseudomonadati</taxon>
        <taxon>Myxococcota</taxon>
        <taxon>Polyangia</taxon>
        <taxon>Polyangiales</taxon>
        <taxon>Polyangiaceae</taxon>
        <taxon>Sorangium</taxon>
    </lineage>
</organism>
<accession>A0A2L0F452</accession>
<protein>
    <recommendedName>
        <fullName evidence="5">Secreted protein</fullName>
    </recommendedName>
</protein>
<sequence>MTRRLITASRRGAAALLALALAPALAACGADGAAEPLDGPAAAPLDRPDTRGTDLQYRFDPDDVVETFASASGSFLVHFAREGRHAVPGADEDATGVPDFVEEVAVIYDEVLVHYRDVLGFRPPRSDEDLPDNGGDGRFDVYLVDFAGIGDGVFRIDACAADNADQCAGFMTQENDYSGYGYPSTRTANRILGSHELFHAVQAAYDHGQDTVIQEGTAVWATESFDPSLRDFEGFVDGYLGSTDRSLDVPQAGPVDPFSYGSALFFQFLEERYGDGTVRSLWEHVEDGAGGEADPVWFEQLDPLLASRAQATFAEAFVEFATWNLLTGSFADPERSYAAGDGYNGLHVEEVALPHAGRLRLFHASAQYFRVRPGGRAAMTAALAAPPGDPAQHDGLALLLAARRRGGVYGEVVRAADVASGAVVVDTEGAEDLVVIAVNALQAGESRKPTLCIGTPEEVASCRADVEGGSGGGGAGGEGGGGGAGGGSGGEAPIDAGPSADEGGCGCRVGLPAATAGSYAAAGASLLVLALRRRRRGDGDAQRNRLRATRPPVA</sequence>
<evidence type="ECO:0008006" key="5">
    <source>
        <dbReference type="Google" id="ProtNLM"/>
    </source>
</evidence>
<dbReference type="NCBIfam" id="NF045524">
    <property type="entry name" value="MXAN_6640_HExxH"/>
    <property type="match status" value="1"/>
</dbReference>
<feature type="chain" id="PRO_5014960057" description="Secreted protein" evidence="2">
    <location>
        <begin position="27"/>
        <end position="554"/>
    </location>
</feature>
<proteinExistence type="predicted"/>
<evidence type="ECO:0000313" key="4">
    <source>
        <dbReference type="Proteomes" id="UP000238348"/>
    </source>
</evidence>
<dbReference type="Proteomes" id="UP000238348">
    <property type="component" value="Chromosome"/>
</dbReference>
<dbReference type="RefSeq" id="WP_234022846.1">
    <property type="nucleotide sequence ID" value="NZ_CP012673.1"/>
</dbReference>
<reference evidence="3 4" key="1">
    <citation type="submission" date="2015-09" db="EMBL/GenBank/DDBJ databases">
        <title>Sorangium comparison.</title>
        <authorList>
            <person name="Zaburannyi N."/>
            <person name="Bunk B."/>
            <person name="Overmann J."/>
            <person name="Mueller R."/>
        </authorList>
    </citation>
    <scope>NUCLEOTIDE SEQUENCE [LARGE SCALE GENOMIC DNA]</scope>
    <source>
        <strain evidence="3 4">So ce26</strain>
    </source>
</reference>
<feature type="compositionally biased region" description="Gly residues" evidence="1">
    <location>
        <begin position="468"/>
        <end position="490"/>
    </location>
</feature>
<name>A0A2L0F452_SORCE</name>
<dbReference type="EMBL" id="CP012673">
    <property type="protein sequence ID" value="AUX46307.1"/>
    <property type="molecule type" value="Genomic_DNA"/>
</dbReference>
<evidence type="ECO:0000256" key="1">
    <source>
        <dbReference type="SAM" id="MobiDB-lite"/>
    </source>
</evidence>
<keyword evidence="2" id="KW-0732">Signal</keyword>
<dbReference type="AlphaFoldDB" id="A0A2L0F452"/>
<feature type="region of interest" description="Disordered" evidence="1">
    <location>
        <begin position="534"/>
        <end position="554"/>
    </location>
</feature>